<reference evidence="12 13" key="1">
    <citation type="submission" date="2019-08" db="EMBL/GenBank/DDBJ databases">
        <authorList>
            <person name="Liang Q."/>
        </authorList>
    </citation>
    <scope>NUCLEOTIDE SEQUENCE [LARGE SCALE GENOMIC DNA]</scope>
    <source>
        <strain evidence="12 13">V1718</strain>
    </source>
</reference>
<sequence length="261" mass="27432">MSQYPKWIWCGVGTLFVVLLSLPLVSLGLSSSPSALFSSIQHPVFLTALGISLKTTLLSLLVVVLMGTPLAWWLSRERGQVAKIVGVLVDVPIVIPPAVVGVAMLMAFGRNGVFGGWLESASITIPFTSFAVVLAQIVVSAPFYVQAATNAFRKVDLDTMIVARTLGATEIEALRKVAIPLAFPGLVAGASLAFARSLGEFGATLIFAGNMPGVTQTLPLAIYMTLESDLELAVAFSLVLVAIGFLLLGAIRGLSGMRTEA</sequence>
<dbReference type="EMBL" id="CP042467">
    <property type="protein sequence ID" value="QED26722.1"/>
    <property type="molecule type" value="Genomic_DNA"/>
</dbReference>
<protein>
    <recommendedName>
        <fullName evidence="10">Molybdenum transport system permease</fullName>
    </recommendedName>
</protein>
<keyword evidence="8 9" id="KW-0472">Membrane</keyword>
<dbReference type="InterPro" id="IPR035906">
    <property type="entry name" value="MetI-like_sf"/>
</dbReference>
<keyword evidence="5 10" id="KW-0500">Molybdenum</keyword>
<feature type="transmembrane region" description="Helical" evidence="9">
    <location>
        <begin position="45"/>
        <end position="72"/>
    </location>
</feature>
<dbReference type="GO" id="GO:0005886">
    <property type="term" value="C:plasma membrane"/>
    <property type="evidence" value="ECO:0007669"/>
    <property type="project" value="UniProtKB-SubCell"/>
</dbReference>
<evidence type="ECO:0000256" key="4">
    <source>
        <dbReference type="ARBA" id="ARBA00022475"/>
    </source>
</evidence>
<feature type="transmembrane region" description="Helical" evidence="9">
    <location>
        <begin position="121"/>
        <end position="145"/>
    </location>
</feature>
<keyword evidence="6 9" id="KW-0812">Transmembrane</keyword>
<dbReference type="Proteomes" id="UP000321595">
    <property type="component" value="Chromosome"/>
</dbReference>
<keyword evidence="3 9" id="KW-0813">Transport</keyword>
<evidence type="ECO:0000256" key="5">
    <source>
        <dbReference type="ARBA" id="ARBA00022505"/>
    </source>
</evidence>
<feature type="transmembrane region" description="Helical" evidence="9">
    <location>
        <begin position="232"/>
        <end position="251"/>
    </location>
</feature>
<keyword evidence="4 10" id="KW-1003">Cell membrane</keyword>
<evidence type="ECO:0000256" key="1">
    <source>
        <dbReference type="ARBA" id="ARBA00004651"/>
    </source>
</evidence>
<evidence type="ECO:0000256" key="6">
    <source>
        <dbReference type="ARBA" id="ARBA00022692"/>
    </source>
</evidence>
<dbReference type="NCBIfam" id="TIGR01581">
    <property type="entry name" value="Mo_ABC_porter"/>
    <property type="match status" value="1"/>
</dbReference>
<feature type="domain" description="ABC transmembrane type-1" evidence="11">
    <location>
        <begin position="49"/>
        <end position="249"/>
    </location>
</feature>
<dbReference type="InterPro" id="IPR011867">
    <property type="entry name" value="ModB_ABC"/>
</dbReference>
<dbReference type="CDD" id="cd06261">
    <property type="entry name" value="TM_PBP2"/>
    <property type="match status" value="1"/>
</dbReference>
<dbReference type="InterPro" id="IPR006469">
    <property type="entry name" value="NifC_ABC_porter"/>
</dbReference>
<dbReference type="PANTHER" id="PTHR30183:SF3">
    <property type="entry name" value="MOLYBDENUM TRANSPORT SYSTEM PERMEASE PROTEIN MODB"/>
    <property type="match status" value="1"/>
</dbReference>
<gene>
    <name evidence="12" type="primary">modB</name>
    <name evidence="12" type="ORF">FRD01_05560</name>
</gene>
<evidence type="ECO:0000256" key="8">
    <source>
        <dbReference type="ARBA" id="ARBA00023136"/>
    </source>
</evidence>
<feature type="transmembrane region" description="Helical" evidence="9">
    <location>
        <begin position="177"/>
        <end position="195"/>
    </location>
</feature>
<evidence type="ECO:0000256" key="2">
    <source>
        <dbReference type="ARBA" id="ARBA00007069"/>
    </source>
</evidence>
<evidence type="ECO:0000313" key="13">
    <source>
        <dbReference type="Proteomes" id="UP000321595"/>
    </source>
</evidence>
<organism evidence="12 13">
    <name type="scientific">Microvenator marinus</name>
    <dbReference type="NCBI Taxonomy" id="2600177"/>
    <lineage>
        <taxon>Bacteria</taxon>
        <taxon>Deltaproteobacteria</taxon>
        <taxon>Bradymonadales</taxon>
        <taxon>Microvenatoraceae</taxon>
        <taxon>Microvenator</taxon>
    </lineage>
</organism>
<dbReference type="GO" id="GO:0015098">
    <property type="term" value="F:molybdate ion transmembrane transporter activity"/>
    <property type="evidence" value="ECO:0007669"/>
    <property type="project" value="UniProtKB-UniRule"/>
</dbReference>
<comment type="function">
    <text evidence="10">Part of the binding-protein-dependent transport system for molybdenum; probably responsible for the translocation of the substrate across the membrane.</text>
</comment>
<keyword evidence="7 9" id="KW-1133">Transmembrane helix</keyword>
<dbReference type="AlphaFoldDB" id="A0A5B8XLK0"/>
<dbReference type="PROSITE" id="PS50928">
    <property type="entry name" value="ABC_TM1"/>
    <property type="match status" value="1"/>
</dbReference>
<dbReference type="Pfam" id="PF00528">
    <property type="entry name" value="BPD_transp_1"/>
    <property type="match status" value="1"/>
</dbReference>
<dbReference type="SUPFAM" id="SSF161098">
    <property type="entry name" value="MetI-like"/>
    <property type="match status" value="1"/>
</dbReference>
<evidence type="ECO:0000256" key="10">
    <source>
        <dbReference type="RuleBase" id="RU365097"/>
    </source>
</evidence>
<evidence type="ECO:0000256" key="3">
    <source>
        <dbReference type="ARBA" id="ARBA00022448"/>
    </source>
</evidence>
<feature type="transmembrane region" description="Helical" evidence="9">
    <location>
        <begin position="84"/>
        <end position="109"/>
    </location>
</feature>
<dbReference type="Gene3D" id="1.10.3720.10">
    <property type="entry name" value="MetI-like"/>
    <property type="match status" value="1"/>
</dbReference>
<dbReference type="InterPro" id="IPR000515">
    <property type="entry name" value="MetI-like"/>
</dbReference>
<evidence type="ECO:0000259" key="11">
    <source>
        <dbReference type="PROSITE" id="PS50928"/>
    </source>
</evidence>
<accession>A0A5B8XLK0</accession>
<name>A0A5B8XLK0_9DELT</name>
<comment type="similarity">
    <text evidence="2 10">Belongs to the binding-protein-dependent transport system permease family. CysTW subfamily.</text>
</comment>
<dbReference type="RefSeq" id="WP_146958403.1">
    <property type="nucleotide sequence ID" value="NZ_CP042467.1"/>
</dbReference>
<evidence type="ECO:0000256" key="9">
    <source>
        <dbReference type="RuleBase" id="RU363032"/>
    </source>
</evidence>
<dbReference type="KEGG" id="bbae:FRD01_05560"/>
<dbReference type="OrthoDB" id="9795403at2"/>
<dbReference type="NCBIfam" id="TIGR02141">
    <property type="entry name" value="modB_ABC"/>
    <property type="match status" value="1"/>
</dbReference>
<evidence type="ECO:0000313" key="12">
    <source>
        <dbReference type="EMBL" id="QED26722.1"/>
    </source>
</evidence>
<evidence type="ECO:0000256" key="7">
    <source>
        <dbReference type="ARBA" id="ARBA00022989"/>
    </source>
</evidence>
<keyword evidence="13" id="KW-1185">Reference proteome</keyword>
<feature type="transmembrane region" description="Helical" evidence="9">
    <location>
        <begin position="7"/>
        <end position="25"/>
    </location>
</feature>
<comment type="subcellular location">
    <subcellularLocation>
        <location evidence="1 9">Cell membrane</location>
        <topology evidence="1 9">Multi-pass membrane protein</topology>
    </subcellularLocation>
</comment>
<dbReference type="PANTHER" id="PTHR30183">
    <property type="entry name" value="MOLYBDENUM TRANSPORT SYSTEM PERMEASE PROTEIN MODB"/>
    <property type="match status" value="1"/>
</dbReference>
<proteinExistence type="inferred from homology"/>